<dbReference type="InterPro" id="IPR001365">
    <property type="entry name" value="A_deaminase_dom"/>
</dbReference>
<evidence type="ECO:0000259" key="6">
    <source>
        <dbReference type="Pfam" id="PF00962"/>
    </source>
</evidence>
<evidence type="ECO:0000256" key="5">
    <source>
        <dbReference type="ARBA" id="ARBA00022833"/>
    </source>
</evidence>
<dbReference type="GO" id="GO:0016787">
    <property type="term" value="F:hydrolase activity"/>
    <property type="evidence" value="ECO:0007669"/>
    <property type="project" value="UniProtKB-KW"/>
</dbReference>
<comment type="cofactor">
    <cofactor evidence="1">
        <name>Zn(2+)</name>
        <dbReference type="ChEBI" id="CHEBI:29105"/>
    </cofactor>
</comment>
<protein>
    <submittedName>
        <fullName evidence="7">Adenosine deaminase</fullName>
        <ecNumber evidence="7">3.5.4.4</ecNumber>
    </submittedName>
</protein>
<organism evidence="7 8">
    <name type="scientific">Kibdelosporangium banguiense</name>
    <dbReference type="NCBI Taxonomy" id="1365924"/>
    <lineage>
        <taxon>Bacteria</taxon>
        <taxon>Bacillati</taxon>
        <taxon>Actinomycetota</taxon>
        <taxon>Actinomycetes</taxon>
        <taxon>Pseudonocardiales</taxon>
        <taxon>Pseudonocardiaceae</taxon>
        <taxon>Kibdelosporangium</taxon>
    </lineage>
</organism>
<evidence type="ECO:0000256" key="2">
    <source>
        <dbReference type="ARBA" id="ARBA00006676"/>
    </source>
</evidence>
<name>A0ABS4TIP8_9PSEU</name>
<comment type="similarity">
    <text evidence="2">Belongs to the metallo-dependent hydrolases superfamily. Adenosine and AMP deaminases family.</text>
</comment>
<dbReference type="RefSeq" id="WP_209641555.1">
    <property type="nucleotide sequence ID" value="NZ_JAGINW010000001.1"/>
</dbReference>
<dbReference type="EMBL" id="JAGINW010000001">
    <property type="protein sequence ID" value="MBP2324303.1"/>
    <property type="molecule type" value="Genomic_DNA"/>
</dbReference>
<dbReference type="InterPro" id="IPR006330">
    <property type="entry name" value="Ado/ade_deaminase"/>
</dbReference>
<sequence length="320" mass="33833">MDDLRVLPKANLHLHLTGSMRPATLVELAAVYGLTVPPPLPMAQAHPWEAFQTRYDAARACIRTVDDLQRVIREAIADSQADGCAWLEIQLDPTSYAPLLGGFEAVVEAALDAMAGQPGGLIIASSWARSGAHALSLAELAARYPGVAGFGLSNDERRGSISDFVPAFEAASEAGLILVPHGGFYEDSWHVRACIDDLGAHRIGHGLTAMRDPSAVAYLAERGVALEVCPTSYPPLGVATLESLPLRSLLEAGVPIALGSDDPLLFGADVTAQYAIARSVLGLTDSELAAIARNSIEASRAPADLKQETVDRIDAWLLQG</sequence>
<evidence type="ECO:0000256" key="3">
    <source>
        <dbReference type="ARBA" id="ARBA00022723"/>
    </source>
</evidence>
<comment type="caution">
    <text evidence="7">The sequence shown here is derived from an EMBL/GenBank/DDBJ whole genome shotgun (WGS) entry which is preliminary data.</text>
</comment>
<dbReference type="InterPro" id="IPR006650">
    <property type="entry name" value="A/AMP_deam_AS"/>
</dbReference>
<accession>A0ABS4TIP8</accession>
<keyword evidence="3" id="KW-0479">Metal-binding</keyword>
<keyword evidence="5" id="KW-0862">Zinc</keyword>
<evidence type="ECO:0000256" key="4">
    <source>
        <dbReference type="ARBA" id="ARBA00022801"/>
    </source>
</evidence>
<proteinExistence type="inferred from homology"/>
<dbReference type="SUPFAM" id="SSF51556">
    <property type="entry name" value="Metallo-dependent hydrolases"/>
    <property type="match status" value="1"/>
</dbReference>
<dbReference type="EC" id="3.5.4.4" evidence="7"/>
<dbReference type="NCBIfam" id="TIGR01430">
    <property type="entry name" value="aden_deam"/>
    <property type="match status" value="1"/>
</dbReference>
<dbReference type="Pfam" id="PF00962">
    <property type="entry name" value="A_deaminase"/>
    <property type="match status" value="1"/>
</dbReference>
<feature type="domain" description="Adenosine deaminase" evidence="6">
    <location>
        <begin position="8"/>
        <end position="316"/>
    </location>
</feature>
<evidence type="ECO:0000313" key="8">
    <source>
        <dbReference type="Proteomes" id="UP001519332"/>
    </source>
</evidence>
<dbReference type="Proteomes" id="UP001519332">
    <property type="component" value="Unassembled WGS sequence"/>
</dbReference>
<keyword evidence="8" id="KW-1185">Reference proteome</keyword>
<reference evidence="7 8" key="1">
    <citation type="submission" date="2021-03" db="EMBL/GenBank/DDBJ databases">
        <title>Sequencing the genomes of 1000 actinobacteria strains.</title>
        <authorList>
            <person name="Klenk H.-P."/>
        </authorList>
    </citation>
    <scope>NUCLEOTIDE SEQUENCE [LARGE SCALE GENOMIC DNA]</scope>
    <source>
        <strain evidence="7 8">DSM 46670</strain>
    </source>
</reference>
<dbReference type="Gene3D" id="3.20.20.140">
    <property type="entry name" value="Metal-dependent hydrolases"/>
    <property type="match status" value="1"/>
</dbReference>
<keyword evidence="4 7" id="KW-0378">Hydrolase</keyword>
<dbReference type="InterPro" id="IPR032466">
    <property type="entry name" value="Metal_Hydrolase"/>
</dbReference>
<evidence type="ECO:0000313" key="7">
    <source>
        <dbReference type="EMBL" id="MBP2324303.1"/>
    </source>
</evidence>
<dbReference type="PANTHER" id="PTHR43114:SF6">
    <property type="entry name" value="ADENINE DEAMINASE"/>
    <property type="match status" value="1"/>
</dbReference>
<dbReference type="PANTHER" id="PTHR43114">
    <property type="entry name" value="ADENINE DEAMINASE"/>
    <property type="match status" value="1"/>
</dbReference>
<evidence type="ECO:0000256" key="1">
    <source>
        <dbReference type="ARBA" id="ARBA00001947"/>
    </source>
</evidence>
<gene>
    <name evidence="7" type="ORF">JOF56_004688</name>
</gene>
<dbReference type="PROSITE" id="PS00485">
    <property type="entry name" value="A_DEAMINASE"/>
    <property type="match status" value="1"/>
</dbReference>